<name>A0A161YNV7_9PEZI</name>
<comment type="caution">
    <text evidence="2">The sequence shown here is derived from an EMBL/GenBank/DDBJ whole genome shotgun (WGS) entry which is preliminary data.</text>
</comment>
<feature type="compositionally biased region" description="Basic and acidic residues" evidence="1">
    <location>
        <begin position="54"/>
        <end position="63"/>
    </location>
</feature>
<evidence type="ECO:0000313" key="3">
    <source>
        <dbReference type="Proteomes" id="UP000076552"/>
    </source>
</evidence>
<reference evidence="2 3" key="1">
    <citation type="submission" date="2015-06" db="EMBL/GenBank/DDBJ databases">
        <title>Survival trade-offs in plant roots during colonization by closely related pathogenic and mutualistic fungi.</title>
        <authorList>
            <person name="Hacquard S."/>
            <person name="Kracher B."/>
            <person name="Hiruma K."/>
            <person name="Weinman A."/>
            <person name="Muench P."/>
            <person name="Garrido Oter R."/>
            <person name="Ver Loren van Themaat E."/>
            <person name="Dallerey J.-F."/>
            <person name="Damm U."/>
            <person name="Henrissat B."/>
            <person name="Lespinet O."/>
            <person name="Thon M."/>
            <person name="Kemen E."/>
            <person name="McHardy A.C."/>
            <person name="Schulze-Lefert P."/>
            <person name="O'Connell R.J."/>
        </authorList>
    </citation>
    <scope>NUCLEOTIDE SEQUENCE [LARGE SCALE GENOMIC DNA]</scope>
    <source>
        <strain evidence="2 3">0861</strain>
    </source>
</reference>
<sequence>LQGIQCKNSTHQPRHADALSSHRPRRPIIPLRSSDASHIVASPQRCRGAPRQEGQAEGREQPWKGDSWNGQLEARLRDCENQTVRNASVRPEPGVTLPVCYLPGQVDWHQCGTMRKHPSYESRFSTTYKTGVGRGAHPLVYHLKRKSAPLMYYNWKDRGNGQNSWRHCTMRIPIAKPKDRARHKRSYTSVAWSKHEQTRRDASCAPEV</sequence>
<feature type="region of interest" description="Disordered" evidence="1">
    <location>
        <begin position="187"/>
        <end position="208"/>
    </location>
</feature>
<feature type="compositionally biased region" description="Polar residues" evidence="1">
    <location>
        <begin position="1"/>
        <end position="11"/>
    </location>
</feature>
<evidence type="ECO:0000256" key="1">
    <source>
        <dbReference type="SAM" id="MobiDB-lite"/>
    </source>
</evidence>
<feature type="region of interest" description="Disordered" evidence="1">
    <location>
        <begin position="1"/>
        <end position="67"/>
    </location>
</feature>
<feature type="compositionally biased region" description="Basic and acidic residues" evidence="1">
    <location>
        <begin position="193"/>
        <end position="202"/>
    </location>
</feature>
<dbReference type="AlphaFoldDB" id="A0A161YNV7"/>
<evidence type="ECO:0000313" key="2">
    <source>
        <dbReference type="EMBL" id="KZL74957.1"/>
    </source>
</evidence>
<protein>
    <submittedName>
        <fullName evidence="2">Uncharacterized protein</fullName>
    </submittedName>
</protein>
<keyword evidence="3" id="KW-1185">Reference proteome</keyword>
<feature type="non-terminal residue" evidence="2">
    <location>
        <position position="1"/>
    </location>
</feature>
<accession>A0A161YNV7</accession>
<gene>
    <name evidence="2" type="ORF">CT0861_03194</name>
</gene>
<proteinExistence type="predicted"/>
<feature type="non-terminal residue" evidence="2">
    <location>
        <position position="208"/>
    </location>
</feature>
<organism evidence="2 3">
    <name type="scientific">Colletotrichum tofieldiae</name>
    <dbReference type="NCBI Taxonomy" id="708197"/>
    <lineage>
        <taxon>Eukaryota</taxon>
        <taxon>Fungi</taxon>
        <taxon>Dikarya</taxon>
        <taxon>Ascomycota</taxon>
        <taxon>Pezizomycotina</taxon>
        <taxon>Sordariomycetes</taxon>
        <taxon>Hypocreomycetidae</taxon>
        <taxon>Glomerellales</taxon>
        <taxon>Glomerellaceae</taxon>
        <taxon>Colletotrichum</taxon>
        <taxon>Colletotrichum spaethianum species complex</taxon>
    </lineage>
</organism>
<dbReference type="EMBL" id="LFIV01000028">
    <property type="protein sequence ID" value="KZL74957.1"/>
    <property type="molecule type" value="Genomic_DNA"/>
</dbReference>
<dbReference type="Proteomes" id="UP000076552">
    <property type="component" value="Unassembled WGS sequence"/>
</dbReference>